<dbReference type="EMBL" id="FQZS01000006">
    <property type="protein sequence ID" value="SHI68354.1"/>
    <property type="molecule type" value="Genomic_DNA"/>
</dbReference>
<dbReference type="GO" id="GO:0043709">
    <property type="term" value="P:cell adhesion involved in single-species biofilm formation"/>
    <property type="evidence" value="ECO:0007669"/>
    <property type="project" value="TreeGrafter"/>
</dbReference>
<dbReference type="InterPro" id="IPR050469">
    <property type="entry name" value="Diguanylate_Cyclase"/>
</dbReference>
<keyword evidence="1" id="KW-0175">Coiled coil</keyword>
<dbReference type="Pfam" id="PF07695">
    <property type="entry name" value="7TMR-DISM_7TM"/>
    <property type="match status" value="1"/>
</dbReference>
<keyword evidence="2" id="KW-1133">Transmembrane helix</keyword>
<evidence type="ECO:0000313" key="5">
    <source>
        <dbReference type="EMBL" id="SHI68354.1"/>
    </source>
</evidence>
<keyword evidence="2" id="KW-0812">Transmembrane</keyword>
<dbReference type="Proteomes" id="UP000184442">
    <property type="component" value="Unassembled WGS sequence"/>
</dbReference>
<feature type="transmembrane region" description="Helical" evidence="2">
    <location>
        <begin position="199"/>
        <end position="222"/>
    </location>
</feature>
<dbReference type="PROSITE" id="PS50887">
    <property type="entry name" value="GGDEF"/>
    <property type="match status" value="1"/>
</dbReference>
<feature type="transmembrane region" description="Helical" evidence="2">
    <location>
        <begin position="352"/>
        <end position="372"/>
    </location>
</feature>
<dbReference type="SMART" id="SM00267">
    <property type="entry name" value="GGDEF"/>
    <property type="match status" value="1"/>
</dbReference>
<organism evidence="5 6">
    <name type="scientific">Lutispora thermophila DSM 19022</name>
    <dbReference type="NCBI Taxonomy" id="1122184"/>
    <lineage>
        <taxon>Bacteria</taxon>
        <taxon>Bacillati</taxon>
        <taxon>Bacillota</taxon>
        <taxon>Clostridia</taxon>
        <taxon>Lutisporales</taxon>
        <taxon>Lutisporaceae</taxon>
        <taxon>Lutispora</taxon>
    </lineage>
</organism>
<dbReference type="NCBIfam" id="TIGR00254">
    <property type="entry name" value="GGDEF"/>
    <property type="match status" value="1"/>
</dbReference>
<gene>
    <name evidence="5" type="ORF">SAMN02745176_01020</name>
</gene>
<evidence type="ECO:0000256" key="3">
    <source>
        <dbReference type="SAM" id="SignalP"/>
    </source>
</evidence>
<feature type="transmembrane region" description="Helical" evidence="2">
    <location>
        <begin position="294"/>
        <end position="317"/>
    </location>
</feature>
<dbReference type="SUPFAM" id="SSF49785">
    <property type="entry name" value="Galactose-binding domain-like"/>
    <property type="match status" value="1"/>
</dbReference>
<dbReference type="GO" id="GO:0052621">
    <property type="term" value="F:diguanylate cyclase activity"/>
    <property type="evidence" value="ECO:0007669"/>
    <property type="project" value="TreeGrafter"/>
</dbReference>
<dbReference type="InterPro" id="IPR029787">
    <property type="entry name" value="Nucleotide_cyclase"/>
</dbReference>
<feature type="transmembrane region" description="Helical" evidence="2">
    <location>
        <begin position="323"/>
        <end position="340"/>
    </location>
</feature>
<dbReference type="PROSITE" id="PS51257">
    <property type="entry name" value="PROKAR_LIPOPROTEIN"/>
    <property type="match status" value="1"/>
</dbReference>
<dbReference type="SUPFAM" id="SSF55073">
    <property type="entry name" value="Nucleotide cyclase"/>
    <property type="match status" value="1"/>
</dbReference>
<feature type="coiled-coil region" evidence="1">
    <location>
        <begin position="441"/>
        <end position="471"/>
    </location>
</feature>
<feature type="chain" id="PRO_5039650366" evidence="3">
    <location>
        <begin position="19"/>
        <end position="638"/>
    </location>
</feature>
<evidence type="ECO:0000256" key="1">
    <source>
        <dbReference type="SAM" id="Coils"/>
    </source>
</evidence>
<dbReference type="AlphaFoldDB" id="A0A1M6D5I0"/>
<feature type="signal peptide" evidence="3">
    <location>
        <begin position="1"/>
        <end position="18"/>
    </location>
</feature>
<dbReference type="Pfam" id="PF00990">
    <property type="entry name" value="GGDEF"/>
    <property type="match status" value="1"/>
</dbReference>
<name>A0A1M6D5I0_9FIRM</name>
<dbReference type="GO" id="GO:1902201">
    <property type="term" value="P:negative regulation of bacterial-type flagellum-dependent cell motility"/>
    <property type="evidence" value="ECO:0007669"/>
    <property type="project" value="TreeGrafter"/>
</dbReference>
<proteinExistence type="predicted"/>
<evidence type="ECO:0000313" key="6">
    <source>
        <dbReference type="Proteomes" id="UP000184442"/>
    </source>
</evidence>
<reference evidence="5 6" key="1">
    <citation type="submission" date="2016-11" db="EMBL/GenBank/DDBJ databases">
        <authorList>
            <person name="Jaros S."/>
            <person name="Januszkiewicz K."/>
            <person name="Wedrychowicz H."/>
        </authorList>
    </citation>
    <scope>NUCLEOTIDE SEQUENCE [LARGE SCALE GENOMIC DNA]</scope>
    <source>
        <strain evidence="5 6">DSM 19022</strain>
    </source>
</reference>
<feature type="transmembrane region" description="Helical" evidence="2">
    <location>
        <begin position="262"/>
        <end position="282"/>
    </location>
</feature>
<dbReference type="InterPro" id="IPR011623">
    <property type="entry name" value="7TMR_DISM_rcpt_extracell_dom1"/>
</dbReference>
<dbReference type="PANTHER" id="PTHR45138">
    <property type="entry name" value="REGULATORY COMPONENTS OF SENSORY TRANSDUCTION SYSTEM"/>
    <property type="match status" value="1"/>
</dbReference>
<sequence>MYNRKLLLILIIATFLMASCSNHFSNSRPKAQQGIMDLTQIQFENHVIQLDGEWEFYWNQLIDPNEIDNGMITGYIDVPSSWNHYKTEKIAISGDGYATYRLTFLTDKKERLALKIPRMHTAYKLWVNGELMGRSGIVGTTKNTMTPQYLPQVAFFEANKGKNEVVIQVSNFYHRSGGILESIKLGSEKQILGLRYKKIAYNIFLFGCLMCMGTYHLALFIFRKKNTSALYFGTFCILIGIRTLLVGECFLIYLFPQFNWEIYHKIMTLTYYLGVPIIWMYFRSVFPTYFNVRILKVAQMIGTVFGALVILTPARIFTVVNPLYQIWTIIAMIYLSTVFIKISANKEKDSWFIVLGASAFLLSTLNDIIFVSVWMNDSGSIFLKTMFRTGDLSSTGLLVFAFANSLLLAKKFSKSLEQEEIITAKLTEVNKNLDKIVLHRTEALVKANEKIEQQKLELEKANRKLKDLSLRDPLTELWNRRKYDESIKLEWERCLKYKRPIALIIMDVDYFKEYNDYYGHLAGDKCLIKVGQTVMSSLSGSNHMVARYGGEEFIVILPDTDKEEAVKIADMLRQNIEALHIFHEQSLASNYVTVSLGVSCTIPDINISYEDLFRAADMALYQSKDGGRNQVNFCTIKS</sequence>
<dbReference type="CDD" id="cd01949">
    <property type="entry name" value="GGDEF"/>
    <property type="match status" value="1"/>
</dbReference>
<keyword evidence="3" id="KW-0732">Signal</keyword>
<dbReference type="InterPro" id="IPR008979">
    <property type="entry name" value="Galactose-bd-like_sf"/>
</dbReference>
<dbReference type="InterPro" id="IPR043128">
    <property type="entry name" value="Rev_trsase/Diguanyl_cyclase"/>
</dbReference>
<keyword evidence="6" id="KW-1185">Reference proteome</keyword>
<dbReference type="FunFam" id="3.30.70.270:FF:000001">
    <property type="entry name" value="Diguanylate cyclase domain protein"/>
    <property type="match status" value="1"/>
</dbReference>
<keyword evidence="2" id="KW-0472">Membrane</keyword>
<dbReference type="STRING" id="1122184.SAMN02745176_01020"/>
<dbReference type="InterPro" id="IPR000160">
    <property type="entry name" value="GGDEF_dom"/>
</dbReference>
<dbReference type="OrthoDB" id="9809348at2"/>
<accession>A0A1M6D5I0</accession>
<dbReference type="Gene3D" id="2.60.120.260">
    <property type="entry name" value="Galactose-binding domain-like"/>
    <property type="match status" value="1"/>
</dbReference>
<feature type="transmembrane region" description="Helical" evidence="2">
    <location>
        <begin position="392"/>
        <end position="409"/>
    </location>
</feature>
<dbReference type="PANTHER" id="PTHR45138:SF9">
    <property type="entry name" value="DIGUANYLATE CYCLASE DGCM-RELATED"/>
    <property type="match status" value="1"/>
</dbReference>
<feature type="transmembrane region" description="Helical" evidence="2">
    <location>
        <begin position="229"/>
        <end position="256"/>
    </location>
</feature>
<feature type="domain" description="GGDEF" evidence="4">
    <location>
        <begin position="499"/>
        <end position="636"/>
    </location>
</feature>
<protein>
    <submittedName>
        <fullName evidence="5">Diguanylate cyclase (GGDEF) domain-containing protein</fullName>
    </submittedName>
</protein>
<evidence type="ECO:0000256" key="2">
    <source>
        <dbReference type="SAM" id="Phobius"/>
    </source>
</evidence>
<dbReference type="Gene3D" id="3.30.70.270">
    <property type="match status" value="1"/>
</dbReference>
<dbReference type="GO" id="GO:0005886">
    <property type="term" value="C:plasma membrane"/>
    <property type="evidence" value="ECO:0007669"/>
    <property type="project" value="TreeGrafter"/>
</dbReference>
<evidence type="ECO:0000259" key="4">
    <source>
        <dbReference type="PROSITE" id="PS50887"/>
    </source>
</evidence>